<organism evidence="2 3">
    <name type="scientific">Enorma phocaeensis</name>
    <dbReference type="NCBI Taxonomy" id="1871019"/>
    <lineage>
        <taxon>Bacteria</taxon>
        <taxon>Bacillati</taxon>
        <taxon>Actinomycetota</taxon>
        <taxon>Coriobacteriia</taxon>
        <taxon>Coriobacteriales</taxon>
        <taxon>Coriobacteriaceae</taxon>
        <taxon>Enorma</taxon>
    </lineage>
</organism>
<dbReference type="InterPro" id="IPR008136">
    <property type="entry name" value="CinA_C"/>
</dbReference>
<proteinExistence type="predicted"/>
<accession>A0A921IWW3</accession>
<dbReference type="AlphaFoldDB" id="A0A921IWW3"/>
<name>A0A921IWW3_9ACTN</name>
<feature type="domain" description="CinA C-terminal" evidence="1">
    <location>
        <begin position="12"/>
        <end position="161"/>
    </location>
</feature>
<dbReference type="SUPFAM" id="SSF142433">
    <property type="entry name" value="CinA-like"/>
    <property type="match status" value="1"/>
</dbReference>
<dbReference type="InterPro" id="IPR036653">
    <property type="entry name" value="CinA-like_C"/>
</dbReference>
<dbReference type="RefSeq" id="WP_273190349.1">
    <property type="nucleotide sequence ID" value="NZ_DYUZ01000029.1"/>
</dbReference>
<evidence type="ECO:0000313" key="2">
    <source>
        <dbReference type="EMBL" id="HJG37500.1"/>
    </source>
</evidence>
<dbReference type="Proteomes" id="UP000753256">
    <property type="component" value="Unassembled WGS sequence"/>
</dbReference>
<sequence>MVTANCDSSERIAFELVELCAKCGLTVGCAESCTAGLVSSSIADVPGASQVLQGGVVSYTEAVKHSMLGVSLETLETVGAVSEKCACEMAAGAREALGCDIAVSVTGFAGPGGGTADNPVGTVYIGISTKNLLFANRFLFSGERAAVRHAACEAALRALLDAVQES</sequence>
<dbReference type="EMBL" id="DYUZ01000029">
    <property type="protein sequence ID" value="HJG37500.1"/>
    <property type="molecule type" value="Genomic_DNA"/>
</dbReference>
<evidence type="ECO:0000259" key="1">
    <source>
        <dbReference type="Pfam" id="PF02464"/>
    </source>
</evidence>
<reference evidence="2" key="2">
    <citation type="submission" date="2021-09" db="EMBL/GenBank/DDBJ databases">
        <authorList>
            <person name="Gilroy R."/>
        </authorList>
    </citation>
    <scope>NUCLEOTIDE SEQUENCE</scope>
    <source>
        <strain evidence="2">ChiHjej13B12-9602</strain>
    </source>
</reference>
<evidence type="ECO:0000313" key="3">
    <source>
        <dbReference type="Proteomes" id="UP000753256"/>
    </source>
</evidence>
<dbReference type="Gene3D" id="3.90.950.20">
    <property type="entry name" value="CinA-like"/>
    <property type="match status" value="1"/>
</dbReference>
<gene>
    <name evidence="2" type="ORF">K8V70_06530</name>
</gene>
<dbReference type="Pfam" id="PF02464">
    <property type="entry name" value="CinA"/>
    <property type="match status" value="1"/>
</dbReference>
<comment type="caution">
    <text evidence="2">The sequence shown here is derived from an EMBL/GenBank/DDBJ whole genome shotgun (WGS) entry which is preliminary data.</text>
</comment>
<reference evidence="2" key="1">
    <citation type="journal article" date="2021" name="PeerJ">
        <title>Extensive microbial diversity within the chicken gut microbiome revealed by metagenomics and culture.</title>
        <authorList>
            <person name="Gilroy R."/>
            <person name="Ravi A."/>
            <person name="Getino M."/>
            <person name="Pursley I."/>
            <person name="Horton D.L."/>
            <person name="Alikhan N.F."/>
            <person name="Baker D."/>
            <person name="Gharbi K."/>
            <person name="Hall N."/>
            <person name="Watson M."/>
            <person name="Adriaenssens E.M."/>
            <person name="Foster-Nyarko E."/>
            <person name="Jarju S."/>
            <person name="Secka A."/>
            <person name="Antonio M."/>
            <person name="Oren A."/>
            <person name="Chaudhuri R.R."/>
            <person name="La Ragione R."/>
            <person name="Hildebrand F."/>
            <person name="Pallen M.J."/>
        </authorList>
    </citation>
    <scope>NUCLEOTIDE SEQUENCE</scope>
    <source>
        <strain evidence="2">ChiHjej13B12-9602</strain>
    </source>
</reference>
<protein>
    <submittedName>
        <fullName evidence="2">CinA family protein</fullName>
    </submittedName>
</protein>
<dbReference type="NCBIfam" id="TIGR00199">
    <property type="entry name" value="PncC_domain"/>
    <property type="match status" value="1"/>
</dbReference>